<feature type="compositionally biased region" description="Polar residues" evidence="8">
    <location>
        <begin position="448"/>
        <end position="467"/>
    </location>
</feature>
<feature type="compositionally biased region" description="Polar residues" evidence="8">
    <location>
        <begin position="476"/>
        <end position="485"/>
    </location>
</feature>
<evidence type="ECO:0000256" key="6">
    <source>
        <dbReference type="ARBA" id="ARBA00023242"/>
    </source>
</evidence>
<dbReference type="CDD" id="cd21543">
    <property type="entry name" value="SPOC_SHARP"/>
    <property type="match status" value="1"/>
</dbReference>
<evidence type="ECO:0000256" key="4">
    <source>
        <dbReference type="ARBA" id="ARBA00023054"/>
    </source>
</evidence>
<feature type="region of interest" description="Disordered" evidence="8">
    <location>
        <begin position="745"/>
        <end position="830"/>
    </location>
</feature>
<dbReference type="PROSITE" id="PS50917">
    <property type="entry name" value="SPOC"/>
    <property type="match status" value="1"/>
</dbReference>
<feature type="compositionally biased region" description="Basic and acidic residues" evidence="8">
    <location>
        <begin position="900"/>
        <end position="915"/>
    </location>
</feature>
<evidence type="ECO:0000256" key="8">
    <source>
        <dbReference type="SAM" id="MobiDB-lite"/>
    </source>
</evidence>
<evidence type="ECO:0000256" key="3">
    <source>
        <dbReference type="ARBA" id="ARBA00023015"/>
    </source>
</evidence>
<dbReference type="GO" id="GO:0005634">
    <property type="term" value="C:nucleus"/>
    <property type="evidence" value="ECO:0007669"/>
    <property type="project" value="UniProtKB-SubCell"/>
</dbReference>
<feature type="region of interest" description="Disordered" evidence="8">
    <location>
        <begin position="1"/>
        <end position="197"/>
    </location>
</feature>
<feature type="region of interest" description="Disordered" evidence="8">
    <location>
        <begin position="679"/>
        <end position="709"/>
    </location>
</feature>
<feature type="compositionally biased region" description="Basic and acidic residues" evidence="8">
    <location>
        <begin position="928"/>
        <end position="941"/>
    </location>
</feature>
<evidence type="ECO:0000313" key="10">
    <source>
        <dbReference type="EMBL" id="KAF7634492.1"/>
    </source>
</evidence>
<organism evidence="10 11">
    <name type="scientific">Meloidogyne graminicola</name>
    <dbReference type="NCBI Taxonomy" id="189291"/>
    <lineage>
        <taxon>Eukaryota</taxon>
        <taxon>Metazoa</taxon>
        <taxon>Ecdysozoa</taxon>
        <taxon>Nematoda</taxon>
        <taxon>Chromadorea</taxon>
        <taxon>Rhabditida</taxon>
        <taxon>Tylenchina</taxon>
        <taxon>Tylenchomorpha</taxon>
        <taxon>Tylenchoidea</taxon>
        <taxon>Meloidogynidae</taxon>
        <taxon>Meloidogyninae</taxon>
        <taxon>Meloidogyne</taxon>
    </lineage>
</organism>
<feature type="compositionally biased region" description="Basic residues" evidence="8">
    <location>
        <begin position="684"/>
        <end position="697"/>
    </location>
</feature>
<feature type="compositionally biased region" description="Basic and acidic residues" evidence="8">
    <location>
        <begin position="790"/>
        <end position="799"/>
    </location>
</feature>
<evidence type="ECO:0000256" key="2">
    <source>
        <dbReference type="ARBA" id="ARBA00022884"/>
    </source>
</evidence>
<sequence>MKDSNAQAPGCHSGKRFIRENGISKPNRRNHSGTSKVKKSHGHSHEHLKTDSRSGSSLLPPPPIPPKRMDRLECDKNTSTKERSSTSTYSTSTYSTSTYSSSTSTYSSCSSNSCTSHSGSDSCSTCSFNDEDEPQKEEEQKSSSSKVRPFQKEDKLSLTKAEKHSQSVNTSDKADNLIPNLKKDANDSCQPSSSAGSCSLTARLRTVFLRHVNIPLHRLDPLLTDPRRRDREEKKEVIDLDLPRFALKSKPLKRENLEAKLTFSKYSDLKPKEPIASTSKDSVVETPPTTIICGGLIQKRELDSEITRRNSLEERSARSEVNKLSLTSLHKTSALFKEINDKIDARKMSLKQEKPNDDTKEINIRKMEQEMKQLLDIFYVTSASHFSSLSEDFLHQQSADSELSANIELIRDKNNDQQHRLPHLHNISCEDSVSTSLDFNERRNTLPSKTLTESSISSVPKQQNQHKSGLAPIRQRASSSNSITHSTEDCTSPLVKHQESVDVDIQPRSLINNSHLKCVGTTSILKSKNEQEDVGNTSPQPIKKSSLLLKRHTTAPTIQQQNKSLSTTPKSKIETKKPITPSTLFTPTSVDLSNTIKIKDKDKNLEKVDQQKDLKTNVKQQLIPKMQPTSSSNIIVPKKISSSNDKEYEEIRKPKAFSVGSKDQFKSIIKRTSELGSISDVKHSQKKRGQHKIRKHGSSSISSDSDEESDTVSSVLWDVDMEEQKRMLEAIKLGTNFGMSMYDRVKRRSSQRPDEERKKSQALEQLREKKSKKKKELNRVRLSSSSDSDVSGKTDKRPLPSDTPNLQQIKNEIEEHHSHSEIDKNEELEDNLIDDFNEDLDKTKSHKTNELFSVIKKPQIAPKKPTMMERIEKERFGDGAHESKESSSSDEWSLSVSNNEKSDNEESGRIGDKIVQKKLTSLVEVAKERVHQTSKVSDHLSDSSSLSASSSSSSSTSSTDNDEDIRMPPKGFPIFKKHVPRKIAKFSMVDVFGEDSDQDEHKNEAKSNVQSNSHNVEKAKKDAYDEPKPEEKSERVCTTSNIKKPRNLKDESIKLHKNDSVILEKKTNLERKRKLEGDLSKSAQKKIDKNEETKKILKENPETEQDKPANKECASALKKSKLASSTSYPSLLSDMVIDKEKPNETQMVVIATGFVEIDANILKDQQESEVASFTKIIPEHIITVKSCEKQISGREEHHNIDKKIDDSKAASSVFGEYSVNQEELDAIASINPSARSEDVVMATGFVEIDANVLKEQQESEASLESHPEEINTTQILDNKISIQENNHSLDKKINDSKTTSSVEYSINQEELDAIASINPSAKLEEVMTIGFVEIDTNLLLKQENDDTYLDSNTKQPSQQSSRVSDKQIFDQMSDTLNNNVPETNIIKQLAQSQFDNSKGTFSAFGEGSVTQKELDVIANINASVKLEEAAIATGFVEIDANVLKEQQENEETSIEFNTKQIPEQFVTAQTCDIQVSNQEKQHVIDRNLSETIRRQTHFDDLNAASSVFGEYSANKEELDDIANINPSVRLEDGYDKLHRNESFLELNEIQGSKKLSISQFSITQSSAQTLPQFSLPQSSLPRLNLQQSSVPELIPHHSLPQNNFSQPDKPQLSFSQPNIPQINVPQPNFINQSLPQPILSQFSAAQFAAAQSAAAQFTAAQFVAAQFAAVHSAASQFVTPNLPHVQSSASINQKHGYVCASQRTPIVQQLPAFQPPQISQPPQEKRQQSVQGNYPIIWQEQMTIKNADTSLHNPPFGGIQQAPAFQPVQPPTQAYHQKKQHCGGYPIIWQGQLAMKNADTLVQMHKVCGNEQLVERMNHELVSFNDQGIPLLRVNQRMRLEQSQLDNLTRKMEREENYVALICLPCGRDRNDVQIQVEKMTTSFIEYYSSKRSAGIVNSHHQGCVAHIFPPSELSRTLLSKNAPEILKKVDFLGADYIYGSISDLLFVLFLYTAYH</sequence>
<feature type="compositionally biased region" description="Low complexity" evidence="8">
    <location>
        <begin position="188"/>
        <end position="197"/>
    </location>
</feature>
<dbReference type="Pfam" id="PF07744">
    <property type="entry name" value="SPOC"/>
    <property type="match status" value="1"/>
</dbReference>
<keyword evidence="4 7" id="KW-0175">Coiled coil</keyword>
<dbReference type="InterPro" id="IPR012921">
    <property type="entry name" value="SPOC_C"/>
</dbReference>
<comment type="caution">
    <text evidence="10">The sequence shown here is derived from an EMBL/GenBank/DDBJ whole genome shotgun (WGS) entry which is preliminary data.</text>
</comment>
<evidence type="ECO:0000313" key="11">
    <source>
        <dbReference type="Proteomes" id="UP000605970"/>
    </source>
</evidence>
<feature type="compositionally biased region" description="Basic and acidic residues" evidence="8">
    <location>
        <begin position="811"/>
        <end position="825"/>
    </location>
</feature>
<keyword evidence="3" id="KW-0805">Transcription regulation</keyword>
<protein>
    <recommendedName>
        <fullName evidence="9">SPOC domain-containing protein</fullName>
    </recommendedName>
</protein>
<feature type="compositionally biased region" description="Low complexity" evidence="8">
    <location>
        <begin position="85"/>
        <end position="127"/>
    </location>
</feature>
<evidence type="ECO:0000256" key="1">
    <source>
        <dbReference type="ARBA" id="ARBA00004123"/>
    </source>
</evidence>
<feature type="compositionally biased region" description="Basic and acidic residues" evidence="8">
    <location>
        <begin position="866"/>
        <end position="887"/>
    </location>
</feature>
<feature type="region of interest" description="Disordered" evidence="8">
    <location>
        <begin position="995"/>
        <end position="1067"/>
    </location>
</feature>
<feature type="compositionally biased region" description="Basic and acidic residues" evidence="8">
    <location>
        <begin position="43"/>
        <end position="52"/>
    </location>
</feature>
<evidence type="ECO:0000259" key="9">
    <source>
        <dbReference type="PROSITE" id="PS50917"/>
    </source>
</evidence>
<feature type="compositionally biased region" description="Basic and acidic residues" evidence="8">
    <location>
        <begin position="1015"/>
        <end position="1035"/>
    </location>
</feature>
<feature type="compositionally biased region" description="Low complexity" evidence="8">
    <location>
        <begin position="942"/>
        <end position="959"/>
    </location>
</feature>
<feature type="compositionally biased region" description="Basic and acidic residues" evidence="8">
    <location>
        <begin position="1047"/>
        <end position="1067"/>
    </location>
</feature>
<feature type="domain" description="SPOC" evidence="9">
    <location>
        <begin position="1778"/>
        <end position="1946"/>
    </location>
</feature>
<dbReference type="Proteomes" id="UP000605970">
    <property type="component" value="Unassembled WGS sequence"/>
</dbReference>
<feature type="compositionally biased region" description="Basic and acidic residues" evidence="8">
    <location>
        <begin position="67"/>
        <end position="84"/>
    </location>
</feature>
<proteinExistence type="predicted"/>
<dbReference type="OrthoDB" id="6407164at2759"/>
<dbReference type="Gene3D" id="2.40.290.10">
    <property type="match status" value="1"/>
</dbReference>
<feature type="compositionally biased region" description="Polar residues" evidence="8">
    <location>
        <begin position="554"/>
        <end position="570"/>
    </location>
</feature>
<gene>
    <name evidence="10" type="ORF">Mgra_00006063</name>
</gene>
<keyword evidence="2" id="KW-0694">RNA-binding</keyword>
<evidence type="ECO:0000256" key="7">
    <source>
        <dbReference type="SAM" id="Coils"/>
    </source>
</evidence>
<dbReference type="EMBL" id="JABEBT010000056">
    <property type="protein sequence ID" value="KAF7634492.1"/>
    <property type="molecule type" value="Genomic_DNA"/>
</dbReference>
<keyword evidence="11" id="KW-1185">Reference proteome</keyword>
<dbReference type="GO" id="GO:0003723">
    <property type="term" value="F:RNA binding"/>
    <property type="evidence" value="ECO:0007669"/>
    <property type="project" value="UniProtKB-KW"/>
</dbReference>
<keyword evidence="5" id="KW-0804">Transcription</keyword>
<feature type="compositionally biased region" description="Basic and acidic residues" evidence="8">
    <location>
        <begin position="150"/>
        <end position="165"/>
    </location>
</feature>
<feature type="coiled-coil region" evidence="7">
    <location>
        <begin position="1831"/>
        <end position="1858"/>
    </location>
</feature>
<feature type="region of interest" description="Disordered" evidence="8">
    <location>
        <begin position="553"/>
        <end position="586"/>
    </location>
</feature>
<dbReference type="InterPro" id="IPR016194">
    <property type="entry name" value="SPOC-like_C_dom_sf"/>
</dbReference>
<feature type="compositionally biased region" description="Basic and acidic residues" evidence="8">
    <location>
        <begin position="751"/>
        <end position="768"/>
    </location>
</feature>
<accession>A0A8S9ZMQ3</accession>
<reference evidence="10" key="1">
    <citation type="journal article" date="2020" name="Ecol. Evol.">
        <title>Genome structure and content of the rice root-knot nematode (Meloidogyne graminicola).</title>
        <authorList>
            <person name="Phan N.T."/>
            <person name="Danchin E.G.J."/>
            <person name="Klopp C."/>
            <person name="Perfus-Barbeoch L."/>
            <person name="Kozlowski D.K."/>
            <person name="Koutsovoulos G.D."/>
            <person name="Lopez-Roques C."/>
            <person name="Bouchez O."/>
            <person name="Zahm M."/>
            <person name="Besnard G."/>
            <person name="Bellafiore S."/>
        </authorList>
    </citation>
    <scope>NUCLEOTIDE SEQUENCE</scope>
    <source>
        <strain evidence="10">VN-18</strain>
    </source>
</reference>
<feature type="compositionally biased region" description="Basic residues" evidence="8">
    <location>
        <begin position="26"/>
        <end position="42"/>
    </location>
</feature>
<keyword evidence="6" id="KW-0539">Nucleus</keyword>
<feature type="region of interest" description="Disordered" evidence="8">
    <location>
        <begin position="448"/>
        <end position="493"/>
    </location>
</feature>
<dbReference type="SUPFAM" id="SSF100939">
    <property type="entry name" value="SPOC domain-like"/>
    <property type="match status" value="1"/>
</dbReference>
<feature type="region of interest" description="Disordered" evidence="8">
    <location>
        <begin position="844"/>
        <end position="915"/>
    </location>
</feature>
<dbReference type="InterPro" id="IPR010912">
    <property type="entry name" value="SPOC_met"/>
</dbReference>
<feature type="region of interest" description="Disordered" evidence="8">
    <location>
        <begin position="928"/>
        <end position="977"/>
    </location>
</feature>
<name>A0A8S9ZMQ3_9BILA</name>
<dbReference type="FunFam" id="2.40.290.10:FF:000002">
    <property type="entry name" value="Spen family transcriptional repressor"/>
    <property type="match status" value="1"/>
</dbReference>
<evidence type="ECO:0000256" key="5">
    <source>
        <dbReference type="ARBA" id="ARBA00023163"/>
    </source>
</evidence>
<comment type="subcellular location">
    <subcellularLocation>
        <location evidence="1">Nucleus</location>
    </subcellularLocation>
</comment>